<dbReference type="Pfam" id="PF00096">
    <property type="entry name" value="zf-C2H2"/>
    <property type="match status" value="1"/>
</dbReference>
<dbReference type="SUPFAM" id="SSF57667">
    <property type="entry name" value="beta-beta-alpha zinc fingers"/>
    <property type="match status" value="2"/>
</dbReference>
<keyword evidence="4 9" id="KW-0863">Zinc-finger</keyword>
<keyword evidence="2" id="KW-0479">Metal-binding</keyword>
<feature type="domain" description="C2H2-type" evidence="11">
    <location>
        <begin position="484"/>
        <end position="511"/>
    </location>
</feature>
<dbReference type="PANTHER" id="PTHR24399:SF23">
    <property type="entry name" value="C2H2-TYPE DOMAIN-CONTAINING PROTEIN"/>
    <property type="match status" value="1"/>
</dbReference>
<evidence type="ECO:0000256" key="1">
    <source>
        <dbReference type="ARBA" id="ARBA00004123"/>
    </source>
</evidence>
<feature type="compositionally biased region" description="Low complexity" evidence="10">
    <location>
        <begin position="304"/>
        <end position="328"/>
    </location>
</feature>
<protein>
    <submittedName>
        <fullName evidence="13">C2H2-type domain-containing protein</fullName>
    </submittedName>
</protein>
<feature type="compositionally biased region" description="Basic and acidic residues" evidence="10">
    <location>
        <begin position="712"/>
        <end position="724"/>
    </location>
</feature>
<keyword evidence="12" id="KW-1185">Reference proteome</keyword>
<dbReference type="AlphaFoldDB" id="A0A915DEA4"/>
<proteinExistence type="predicted"/>
<evidence type="ECO:0000256" key="10">
    <source>
        <dbReference type="SAM" id="MobiDB-lite"/>
    </source>
</evidence>
<feature type="domain" description="C2H2-type" evidence="11">
    <location>
        <begin position="512"/>
        <end position="539"/>
    </location>
</feature>
<dbReference type="PROSITE" id="PS00028">
    <property type="entry name" value="ZINC_FINGER_C2H2_1"/>
    <property type="match status" value="2"/>
</dbReference>
<name>A0A915DEA4_9BILA</name>
<evidence type="ECO:0000256" key="5">
    <source>
        <dbReference type="ARBA" id="ARBA00022833"/>
    </source>
</evidence>
<keyword evidence="6" id="KW-0805">Transcription regulation</keyword>
<evidence type="ECO:0000256" key="2">
    <source>
        <dbReference type="ARBA" id="ARBA00022723"/>
    </source>
</evidence>
<evidence type="ECO:0000313" key="13">
    <source>
        <dbReference type="WBParaSite" id="jg18524"/>
    </source>
</evidence>
<sequence>MFVDTLNNSSDNQAAAIHAFRMATGGATSALSSSMLHERWLSYRHERNSSSSSDSGLVLMSPPGQAFGPCSSALSISPPGLSPLQIGGADSAFSTPTPSSNSHSRFRTRFTFEHEHMNQLSPGFSPAYRKDDGRFDMPPMALSADNSPNSCLADILKRVRPCSSSTATTGIGTSFDEDETLHRLADLRHRMPADCSPAKTSVFRSESLPSVPRSVPCHPPSSEIERMLAHNMNLINQARQLSALVSPRMQVARTASLNLSHPHFFIGGGAATISSSADPSTAAPPPAAEFAHEMAAIKAAMEMAENQNQHSSSATSSSHHTSSVQTAVLPPPPSSLRNLQNSNNGSSAFKPFQSSERSPNSNSQNVYSCANNPSVAVTPRMLITPSSASSNTAKPTSIKSKNRLATETLKKKLLIKNTKSVPLTPSSSSADTQSSLLTIPAETKKKSEKKQKKDSFVSDVDFYGDDLDLLDNYEDGEDFAGRQFMCRFCDKDFRRPDILSRHLRRHTGEKPFGCDCCGRYFSRSDHLRTHRRTHTDEKPYKCTVCPYAARRRDVLTRHMGTRHQMKAARTFFPRQRRNKDGALGSITKLSKMSKASSKPSSLLATAVSNNCGVLEDIHPSISTSIKSLKMEIKKKRQFDQLVKTNSCPISASKDESMTGRKSPIVHVEKAECNTNSQVDLGGQLGERRRTTQSADDDLIVDVEGDSDGLDGQLKEGRNQHDRTSCKALLPQLKQQEI</sequence>
<dbReference type="InterPro" id="IPR013087">
    <property type="entry name" value="Znf_C2H2_type"/>
</dbReference>
<evidence type="ECO:0000256" key="3">
    <source>
        <dbReference type="ARBA" id="ARBA00022737"/>
    </source>
</evidence>
<evidence type="ECO:0000256" key="7">
    <source>
        <dbReference type="ARBA" id="ARBA00023163"/>
    </source>
</evidence>
<dbReference type="Gene3D" id="3.30.160.60">
    <property type="entry name" value="Classic Zinc Finger"/>
    <property type="match status" value="3"/>
</dbReference>
<reference evidence="13" key="1">
    <citation type="submission" date="2022-11" db="UniProtKB">
        <authorList>
            <consortium name="WormBaseParasite"/>
        </authorList>
    </citation>
    <scope>IDENTIFICATION</scope>
</reference>
<keyword evidence="8" id="KW-0539">Nucleus</keyword>
<feature type="region of interest" description="Disordered" evidence="10">
    <location>
        <begin position="304"/>
        <end position="367"/>
    </location>
</feature>
<dbReference type="WBParaSite" id="jg18524">
    <property type="protein sequence ID" value="jg18524"/>
    <property type="gene ID" value="jg18524"/>
</dbReference>
<evidence type="ECO:0000259" key="11">
    <source>
        <dbReference type="PROSITE" id="PS50157"/>
    </source>
</evidence>
<dbReference type="InterPro" id="IPR036236">
    <property type="entry name" value="Znf_C2H2_sf"/>
</dbReference>
<dbReference type="GO" id="GO:0005654">
    <property type="term" value="C:nucleoplasm"/>
    <property type="evidence" value="ECO:0007669"/>
    <property type="project" value="TreeGrafter"/>
</dbReference>
<dbReference type="GO" id="GO:0008270">
    <property type="term" value="F:zinc ion binding"/>
    <property type="evidence" value="ECO:0007669"/>
    <property type="project" value="UniProtKB-KW"/>
</dbReference>
<dbReference type="PANTHER" id="PTHR24399">
    <property type="entry name" value="ZINC FINGER AND BTB DOMAIN-CONTAINING"/>
    <property type="match status" value="1"/>
</dbReference>
<feature type="compositionally biased region" description="Polar residues" evidence="10">
    <location>
        <begin position="335"/>
        <end position="367"/>
    </location>
</feature>
<evidence type="ECO:0000256" key="8">
    <source>
        <dbReference type="ARBA" id="ARBA00023242"/>
    </source>
</evidence>
<dbReference type="GO" id="GO:0000978">
    <property type="term" value="F:RNA polymerase II cis-regulatory region sequence-specific DNA binding"/>
    <property type="evidence" value="ECO:0007669"/>
    <property type="project" value="TreeGrafter"/>
</dbReference>
<dbReference type="FunFam" id="3.30.160.60:FF:001732">
    <property type="entry name" value="Zgc:162936"/>
    <property type="match status" value="1"/>
</dbReference>
<dbReference type="GO" id="GO:0001227">
    <property type="term" value="F:DNA-binding transcription repressor activity, RNA polymerase II-specific"/>
    <property type="evidence" value="ECO:0007669"/>
    <property type="project" value="TreeGrafter"/>
</dbReference>
<keyword evidence="3" id="KW-0677">Repeat</keyword>
<organism evidence="12 13">
    <name type="scientific">Ditylenchus dipsaci</name>
    <dbReference type="NCBI Taxonomy" id="166011"/>
    <lineage>
        <taxon>Eukaryota</taxon>
        <taxon>Metazoa</taxon>
        <taxon>Ecdysozoa</taxon>
        <taxon>Nematoda</taxon>
        <taxon>Chromadorea</taxon>
        <taxon>Rhabditida</taxon>
        <taxon>Tylenchina</taxon>
        <taxon>Tylenchomorpha</taxon>
        <taxon>Sphaerularioidea</taxon>
        <taxon>Anguinidae</taxon>
        <taxon>Anguininae</taxon>
        <taxon>Ditylenchus</taxon>
    </lineage>
</organism>
<feature type="region of interest" description="Disordered" evidence="10">
    <location>
        <begin position="701"/>
        <end position="725"/>
    </location>
</feature>
<keyword evidence="5" id="KW-0862">Zinc</keyword>
<evidence type="ECO:0000256" key="4">
    <source>
        <dbReference type="ARBA" id="ARBA00022771"/>
    </source>
</evidence>
<accession>A0A915DEA4</accession>
<evidence type="ECO:0000256" key="6">
    <source>
        <dbReference type="ARBA" id="ARBA00023015"/>
    </source>
</evidence>
<comment type="subcellular location">
    <subcellularLocation>
        <location evidence="1">Nucleus</location>
    </subcellularLocation>
</comment>
<dbReference type="GO" id="GO:0005694">
    <property type="term" value="C:chromosome"/>
    <property type="evidence" value="ECO:0007669"/>
    <property type="project" value="UniProtKB-ARBA"/>
</dbReference>
<evidence type="ECO:0000313" key="12">
    <source>
        <dbReference type="Proteomes" id="UP000887574"/>
    </source>
</evidence>
<keyword evidence="7" id="KW-0804">Transcription</keyword>
<dbReference type="GO" id="GO:0045893">
    <property type="term" value="P:positive regulation of DNA-templated transcription"/>
    <property type="evidence" value="ECO:0007669"/>
    <property type="project" value="UniProtKB-ARBA"/>
</dbReference>
<dbReference type="SMART" id="SM00355">
    <property type="entry name" value="ZnF_C2H2"/>
    <property type="match status" value="3"/>
</dbReference>
<dbReference type="FunFam" id="3.30.160.60:FF:000557">
    <property type="entry name" value="zinc finger and SCAN domain-containing protein 29"/>
    <property type="match status" value="1"/>
</dbReference>
<dbReference type="Proteomes" id="UP000887574">
    <property type="component" value="Unplaced"/>
</dbReference>
<evidence type="ECO:0000256" key="9">
    <source>
        <dbReference type="PROSITE-ProRule" id="PRU00042"/>
    </source>
</evidence>
<dbReference type="PROSITE" id="PS50157">
    <property type="entry name" value="ZINC_FINGER_C2H2_2"/>
    <property type="match status" value="2"/>
</dbReference>